<sequence>MLDSRDTMKGMEEDKTMSKKSILVMVFLCSLLLGAGAQVIVFGMGDPDIDAGLNELNASAKLNMPGFQAEVALAWGQPAASITVALSQGLSPGEVYLAAALAHFSGKPLNVVIELYKKDKAKGWGALAKELGIKPGSKEFKLLKETLEGSRKKVKGKK</sequence>
<protein>
    <submittedName>
        <fullName evidence="1">Uncharacterized protein</fullName>
    </submittedName>
</protein>
<organism evidence="1">
    <name type="scientific">uncultured spirochete</name>
    <dbReference type="NCBI Taxonomy" id="156406"/>
    <lineage>
        <taxon>Bacteria</taxon>
        <taxon>Pseudomonadati</taxon>
        <taxon>Spirochaetota</taxon>
        <taxon>Spirochaetia</taxon>
        <taxon>Spirochaetales</taxon>
        <taxon>environmental samples</taxon>
    </lineage>
</organism>
<dbReference type="EMBL" id="FWDO01000005">
    <property type="protein sequence ID" value="SLM19356.1"/>
    <property type="molecule type" value="Genomic_DNA"/>
</dbReference>
<dbReference type="AlphaFoldDB" id="A0A3P3XST5"/>
<reference evidence="1" key="1">
    <citation type="submission" date="2017-02" db="EMBL/GenBank/DDBJ databases">
        <authorList>
            <person name="Regsiter A."/>
            <person name="William W."/>
        </authorList>
    </citation>
    <scope>NUCLEOTIDE SEQUENCE</scope>
    <source>
        <strain evidence="1">BdmA 4</strain>
    </source>
</reference>
<name>A0A3P3XST5_9SPIR</name>
<evidence type="ECO:0000313" key="1">
    <source>
        <dbReference type="EMBL" id="SLM19356.1"/>
    </source>
</evidence>
<accession>A0A3P3XST5</accession>
<proteinExistence type="predicted"/>
<gene>
    <name evidence="1" type="ORF">SPIRO4BDMA_50871</name>
</gene>